<dbReference type="PRINTS" id="PR00073">
    <property type="entry name" value="COPRGNOXDASE"/>
</dbReference>
<comment type="pathway">
    <text evidence="1">Porphyrin-containing compound metabolism; protoporphyrin-IX biosynthesis; protoporphyrinogen-IX from coproporphyrinogen-III (O2 route): step 1/1.</text>
</comment>
<dbReference type="Pfam" id="PF01218">
    <property type="entry name" value="Coprogen_oxidas"/>
    <property type="match status" value="1"/>
</dbReference>
<evidence type="ECO:0000256" key="6">
    <source>
        <dbReference type="ARBA" id="ARBA00023244"/>
    </source>
</evidence>
<dbReference type="PANTHER" id="PTHR10755">
    <property type="entry name" value="COPROPORPHYRINOGEN III OXIDASE, MITOCHONDRIAL"/>
    <property type="match status" value="1"/>
</dbReference>
<evidence type="ECO:0000256" key="2">
    <source>
        <dbReference type="ARBA" id="ARBA00010644"/>
    </source>
</evidence>
<organism evidence="7 8">
    <name type="scientific">Persicimonas caeni</name>
    <dbReference type="NCBI Taxonomy" id="2292766"/>
    <lineage>
        <taxon>Bacteria</taxon>
        <taxon>Deltaproteobacteria</taxon>
        <taxon>Bradymonadales</taxon>
        <taxon>Bradymonadaceae</taxon>
        <taxon>Persicimonas</taxon>
    </lineage>
</organism>
<protein>
    <recommendedName>
        <fullName evidence="4">coproporphyrinogen oxidase</fullName>
        <ecNumber evidence="4">1.3.3.3</ecNumber>
    </recommendedName>
</protein>
<dbReference type="EC" id="1.3.3.3" evidence="4"/>
<dbReference type="GO" id="GO:0005737">
    <property type="term" value="C:cytoplasm"/>
    <property type="evidence" value="ECO:0007669"/>
    <property type="project" value="TreeGrafter"/>
</dbReference>
<dbReference type="OrthoDB" id="9777553at2"/>
<dbReference type="AlphaFoldDB" id="A0A4Y6Q478"/>
<dbReference type="Proteomes" id="UP000315995">
    <property type="component" value="Chromosome"/>
</dbReference>
<sequence length="301" mass="34510">MTDLVFGVQDDITTALAELDGMEFREDEWERPGGGGGRSRVLQEGNIFEKAGVGVSVVEGELSEQAARQMGGGGHIEDLSFWATGVSLVIHPHNPMAPTVHANYRYFERGDGSEPGSWWFGGGSDLTPAYLFEEDAEHFHRVHKEACDKHHPDFYPRYKKWCDEYFYIEHREEARGVGGIFFDNLHEPLGDEETATEDLFGFVSDCAHAFLPAYMPIIERRHDMDFDEGHREWQQMRRGRYVEFNLVYDRGTKFGLRTKGRIESILMSLPLTARWEYAPELEEGSEEARLVDVLKNPKDWL</sequence>
<name>A0A4Y6Q478_PERCE</name>
<gene>
    <name evidence="7" type="primary">hemF</name>
    <name evidence="7" type="ORF">FIV42_24355</name>
</gene>
<dbReference type="GO" id="GO:0006782">
    <property type="term" value="P:protoporphyrinogen IX biosynthetic process"/>
    <property type="evidence" value="ECO:0007669"/>
    <property type="project" value="TreeGrafter"/>
</dbReference>
<proteinExistence type="inferred from homology"/>
<dbReference type="GO" id="GO:0004109">
    <property type="term" value="F:coproporphyrinogen oxidase activity"/>
    <property type="evidence" value="ECO:0007669"/>
    <property type="project" value="UniProtKB-EC"/>
</dbReference>
<dbReference type="PANTHER" id="PTHR10755:SF0">
    <property type="entry name" value="OXYGEN-DEPENDENT COPROPORPHYRINOGEN-III OXIDASE, MITOCHONDRIAL"/>
    <property type="match status" value="1"/>
</dbReference>
<dbReference type="InterPro" id="IPR036406">
    <property type="entry name" value="Coprogen_oxidase_aer_sf"/>
</dbReference>
<accession>A0A4Y6Q478</accession>
<comment type="subunit">
    <text evidence="3">Homodimer.</text>
</comment>
<dbReference type="EMBL" id="CP041186">
    <property type="protein sequence ID" value="QDG54957.1"/>
    <property type="molecule type" value="Genomic_DNA"/>
</dbReference>
<dbReference type="NCBIfam" id="NF003727">
    <property type="entry name" value="PRK05330.1"/>
    <property type="match status" value="1"/>
</dbReference>
<evidence type="ECO:0000313" key="7">
    <source>
        <dbReference type="EMBL" id="QDG54957.1"/>
    </source>
</evidence>
<evidence type="ECO:0000256" key="5">
    <source>
        <dbReference type="ARBA" id="ARBA00023002"/>
    </source>
</evidence>
<keyword evidence="6" id="KW-0627">Porphyrin biosynthesis</keyword>
<dbReference type="Gene3D" id="3.40.1500.10">
    <property type="entry name" value="Coproporphyrinogen III oxidase, aerobic"/>
    <property type="match status" value="1"/>
</dbReference>
<keyword evidence="5 7" id="KW-0560">Oxidoreductase</keyword>
<dbReference type="InterPro" id="IPR018375">
    <property type="entry name" value="Coprogen_oxidase_CS"/>
</dbReference>
<reference evidence="7 8" key="1">
    <citation type="submission" date="2019-06" db="EMBL/GenBank/DDBJ databases">
        <title>Persicimonas caeni gen. nov., sp. nov., a predatory bacterium isolated from solar saltern.</title>
        <authorList>
            <person name="Wang S."/>
        </authorList>
    </citation>
    <scope>NUCLEOTIDE SEQUENCE [LARGE SCALE GENOMIC DNA]</scope>
    <source>
        <strain evidence="7 8">YN101</strain>
    </source>
</reference>
<evidence type="ECO:0000256" key="3">
    <source>
        <dbReference type="ARBA" id="ARBA00011738"/>
    </source>
</evidence>
<dbReference type="PIRSF" id="PIRSF000166">
    <property type="entry name" value="Coproporphyri_ox"/>
    <property type="match status" value="1"/>
</dbReference>
<comment type="similarity">
    <text evidence="2">Belongs to the aerobic coproporphyrinogen-III oxidase family.</text>
</comment>
<keyword evidence="8" id="KW-1185">Reference proteome</keyword>
<evidence type="ECO:0000256" key="4">
    <source>
        <dbReference type="ARBA" id="ARBA00012869"/>
    </source>
</evidence>
<dbReference type="PROSITE" id="PS01021">
    <property type="entry name" value="COPROGEN_OXIDASE"/>
    <property type="match status" value="1"/>
</dbReference>
<dbReference type="SUPFAM" id="SSF102886">
    <property type="entry name" value="Coproporphyrinogen III oxidase"/>
    <property type="match status" value="1"/>
</dbReference>
<dbReference type="InterPro" id="IPR001260">
    <property type="entry name" value="Coprogen_oxidase_aer"/>
</dbReference>
<evidence type="ECO:0000313" key="8">
    <source>
        <dbReference type="Proteomes" id="UP000315995"/>
    </source>
</evidence>
<accession>A0A5B8YKG9</accession>
<dbReference type="RefSeq" id="WP_141201398.1">
    <property type="nucleotide sequence ID" value="NZ_CP041186.1"/>
</dbReference>
<evidence type="ECO:0000256" key="1">
    <source>
        <dbReference type="ARBA" id="ARBA00005168"/>
    </source>
</evidence>